<evidence type="ECO:0000313" key="2">
    <source>
        <dbReference type="EMBL" id="SOV81829.1"/>
    </source>
</evidence>
<dbReference type="AlphaFoldDB" id="A0A2P9DLB4"/>
<organism evidence="2 3">
    <name type="scientific">Plasmodium reichenowi</name>
    <dbReference type="NCBI Taxonomy" id="5854"/>
    <lineage>
        <taxon>Eukaryota</taxon>
        <taxon>Sar</taxon>
        <taxon>Alveolata</taxon>
        <taxon>Apicomplexa</taxon>
        <taxon>Aconoidasida</taxon>
        <taxon>Haemosporida</taxon>
        <taxon>Plasmodiidae</taxon>
        <taxon>Plasmodium</taxon>
        <taxon>Plasmodium (Laverania)</taxon>
    </lineage>
</organism>
<protein>
    <submittedName>
        <fullName evidence="2">Uncharacterized protein</fullName>
    </submittedName>
</protein>
<evidence type="ECO:0000313" key="3">
    <source>
        <dbReference type="Proteomes" id="UP000240500"/>
    </source>
</evidence>
<gene>
    <name evidence="2" type="ORF">PRG01_1321100</name>
</gene>
<reference evidence="2 3" key="1">
    <citation type="submission" date="2016-09" db="EMBL/GenBank/DDBJ databases">
        <authorList>
            <consortium name="Pathogen Informatics"/>
        </authorList>
    </citation>
    <scope>NUCLEOTIDE SEQUENCE [LARGE SCALE GENOMIC DNA]</scope>
</reference>
<feature type="compositionally biased region" description="Low complexity" evidence="1">
    <location>
        <begin position="626"/>
        <end position="704"/>
    </location>
</feature>
<feature type="region of interest" description="Disordered" evidence="1">
    <location>
        <begin position="625"/>
        <end position="704"/>
    </location>
</feature>
<dbReference type="VEuPathDB" id="PlasmoDB:PRCDC_1318000"/>
<accession>A0A2P9DLB4</accession>
<dbReference type="Proteomes" id="UP000240500">
    <property type="component" value="Chromosome 13"/>
</dbReference>
<evidence type="ECO:0000256" key="1">
    <source>
        <dbReference type="SAM" id="MobiDB-lite"/>
    </source>
</evidence>
<sequence length="911" mass="107524">MRGSTINDMVDSSFDYKSDYSREDKNDLSSSVKSLSSIDEINIKKRKDCTYNTFDENFFKSHCDIDEHTYQESYMSDINKRKNLPSYLSKTKTLEKRDSCEDYKLRGNKMNSLKCDRLNSLRSDKLNSLRSDKLNSLKSDKLNSLRSDKINSLKSDRLNSLRSDKMNSLKCDRLNSLRSDKINSLRSDKINSLRSDRIRSLKHYKLKKEKRIKDERMKYIYKSYRSCPLKETEKTGIWIIDTVNEALDNLYDMNEKDSYFKNIDIIESEMEDKNNKDMDEVNDLEDIHISCKDINENMKIKWPDFLKLNNLIYYNHILNIYEGIRNIFNKYEKEKKKNKINENGDEKYDEEDNIYDDENSIHEDHNRTDEKHKYKDKHKFKNILNHNILKNKSNRLSLPKFPYKDLKDRCISKCYKNLPEIHIINDENNMSQNIKEQGNDNEECDGEFPIQFVSPPELIRGLKERYIEFCDIIGDHLEYMEENGKYSFKEYCMEVSRVFTNHIIDLVSLSHVPHFVYTLLDNFQGCIKNLSFEKINLRDPNRKQDHFDNENVNHIIIQPYKCNINDDDKNYNKYDHNELFYGNNMIYNNSYNTQMHNNNMQANYSVPVDLSCNNSISNFNSTMVVNNNKDNNDNINGNNNDNINGNSNDNINGNNNDNINGNNNDNINGNNNDNINGNNNDNINGNNNDTINGNNNNDNNNNNSCNDYNYNYNCSYNENGYNNNKNKTFSLHPNYMFNNNSHKYDYMRNNLHNKENVISQNYHSLPTYTRTYTNNRNKLMNNIISSEHISSKYNDIKNKSYNNNNLNILSRKCKTSSMNLPQLTKEDQFNNQEEDYNFEKSSTNNSEINTNTETNMYMNNSFNITSQTENYYTSNSLPLNNSFHNMGPKISKVETNDFLECKSNYTSRYHN</sequence>
<dbReference type="EMBL" id="LT969576">
    <property type="protein sequence ID" value="SOV81829.1"/>
    <property type="molecule type" value="Genomic_DNA"/>
</dbReference>
<name>A0A2P9DLB4_PLARE</name>
<dbReference type="OrthoDB" id="378228at2759"/>
<proteinExistence type="predicted"/>
<dbReference type="VEuPathDB" id="PlasmoDB:PRG01_1321100"/>